<evidence type="ECO:0000256" key="3">
    <source>
        <dbReference type="ARBA" id="ARBA00022801"/>
    </source>
</evidence>
<dbReference type="SUPFAM" id="SSF54001">
    <property type="entry name" value="Cysteine proteinases"/>
    <property type="match status" value="1"/>
</dbReference>
<feature type="chain" id="PRO_5045150392" evidence="6">
    <location>
        <begin position="25"/>
        <end position="221"/>
    </location>
</feature>
<keyword evidence="4" id="KW-0788">Thiol protease</keyword>
<dbReference type="EMBL" id="CP073721">
    <property type="protein sequence ID" value="UWZ33939.1"/>
    <property type="molecule type" value="Genomic_DNA"/>
</dbReference>
<name>A0ABY5YW30_9ACTN</name>
<gene>
    <name evidence="8" type="ORF">Drose_22005</name>
</gene>
<dbReference type="InterPro" id="IPR000064">
    <property type="entry name" value="NLP_P60_dom"/>
</dbReference>
<feature type="domain" description="NlpC/P60" evidence="7">
    <location>
        <begin position="112"/>
        <end position="221"/>
    </location>
</feature>
<dbReference type="Proteomes" id="UP001058271">
    <property type="component" value="Chromosome"/>
</dbReference>
<feature type="signal peptide" evidence="6">
    <location>
        <begin position="1"/>
        <end position="24"/>
    </location>
</feature>
<evidence type="ECO:0000313" key="9">
    <source>
        <dbReference type="Proteomes" id="UP001058271"/>
    </source>
</evidence>
<dbReference type="Gene3D" id="3.90.1720.10">
    <property type="entry name" value="endopeptidase domain like (from Nostoc punctiforme)"/>
    <property type="match status" value="1"/>
</dbReference>
<reference evidence="8" key="1">
    <citation type="submission" date="2021-04" db="EMBL/GenBank/DDBJ databases">
        <title>Biosynthetic gene clusters of Dactylosporangioum roseum.</title>
        <authorList>
            <person name="Hartkoorn R.C."/>
            <person name="Beaudoing E."/>
            <person name="Hot D."/>
            <person name="Moureu S."/>
        </authorList>
    </citation>
    <scope>NUCLEOTIDE SEQUENCE</scope>
    <source>
        <strain evidence="8">NRRL B-16295</strain>
    </source>
</reference>
<evidence type="ECO:0000256" key="5">
    <source>
        <dbReference type="SAM" id="MobiDB-lite"/>
    </source>
</evidence>
<dbReference type="PANTHER" id="PTHR47359:SF3">
    <property type="entry name" value="NLP_P60 DOMAIN-CONTAINING PROTEIN-RELATED"/>
    <property type="match status" value="1"/>
</dbReference>
<accession>A0ABY5YW30</accession>
<evidence type="ECO:0000256" key="1">
    <source>
        <dbReference type="ARBA" id="ARBA00007074"/>
    </source>
</evidence>
<dbReference type="InterPro" id="IPR051794">
    <property type="entry name" value="PG_Endopeptidase_C40"/>
</dbReference>
<sequence length="221" mass="23055">MYTMLARLCAGAVAVSIVILPAPAAVATHEPATPTVSLPAPPDQQRVAAERATRAFNRRPPSKPQALQPAARPPAVQKPAVVKPATRTPKNPRGSRPPKPRTNILAVAAPASGQAAVVLQYALAQVGKPYVWAAAGPRAFDCSGLVMASYARVGIGLPHQSEQIAARGHRVPNGQWRPGDIIHTPGHVAIYLGNGRVVEAANPSAGVRTAPVRGGVAYRFL</sequence>
<dbReference type="PROSITE" id="PS51935">
    <property type="entry name" value="NLPC_P60"/>
    <property type="match status" value="1"/>
</dbReference>
<comment type="similarity">
    <text evidence="1">Belongs to the peptidase C40 family.</text>
</comment>
<feature type="region of interest" description="Disordered" evidence="5">
    <location>
        <begin position="56"/>
        <end position="101"/>
    </location>
</feature>
<keyword evidence="6" id="KW-0732">Signal</keyword>
<feature type="compositionally biased region" description="Low complexity" evidence="5">
    <location>
        <begin position="64"/>
        <end position="85"/>
    </location>
</feature>
<dbReference type="PANTHER" id="PTHR47359">
    <property type="entry name" value="PEPTIDOGLYCAN DL-ENDOPEPTIDASE CWLO"/>
    <property type="match status" value="1"/>
</dbReference>
<evidence type="ECO:0000259" key="7">
    <source>
        <dbReference type="PROSITE" id="PS51935"/>
    </source>
</evidence>
<evidence type="ECO:0000256" key="4">
    <source>
        <dbReference type="ARBA" id="ARBA00022807"/>
    </source>
</evidence>
<protein>
    <submittedName>
        <fullName evidence="8">C40 family peptidase</fullName>
    </submittedName>
</protein>
<organism evidence="8 9">
    <name type="scientific">Dactylosporangium roseum</name>
    <dbReference type="NCBI Taxonomy" id="47989"/>
    <lineage>
        <taxon>Bacteria</taxon>
        <taxon>Bacillati</taxon>
        <taxon>Actinomycetota</taxon>
        <taxon>Actinomycetes</taxon>
        <taxon>Micromonosporales</taxon>
        <taxon>Micromonosporaceae</taxon>
        <taxon>Dactylosporangium</taxon>
    </lineage>
</organism>
<keyword evidence="3" id="KW-0378">Hydrolase</keyword>
<dbReference type="InterPro" id="IPR038765">
    <property type="entry name" value="Papain-like_cys_pep_sf"/>
</dbReference>
<dbReference type="Pfam" id="PF00877">
    <property type="entry name" value="NLPC_P60"/>
    <property type="match status" value="1"/>
</dbReference>
<keyword evidence="2" id="KW-0645">Protease</keyword>
<keyword evidence="9" id="KW-1185">Reference proteome</keyword>
<evidence type="ECO:0000256" key="2">
    <source>
        <dbReference type="ARBA" id="ARBA00022670"/>
    </source>
</evidence>
<proteinExistence type="inferred from homology"/>
<evidence type="ECO:0000256" key="6">
    <source>
        <dbReference type="SAM" id="SignalP"/>
    </source>
</evidence>
<evidence type="ECO:0000313" key="8">
    <source>
        <dbReference type="EMBL" id="UWZ33939.1"/>
    </source>
</evidence>